<accession>A0A094XHV1</accession>
<reference evidence="1 3" key="1">
    <citation type="journal article" date="2014" name="Genome Announc.">
        <title>Draft Genome Sequence of Bacillus alcalophilus AV1934, a Classic Alkaliphile Isolated from Human Feces in 1934.</title>
        <authorList>
            <person name="Attie O."/>
            <person name="Jayaprakash A."/>
            <person name="Shah H."/>
            <person name="Paulsen I.T."/>
            <person name="Morino M."/>
            <person name="Takahashi Y."/>
            <person name="Narumi I."/>
            <person name="Sachidanandam R."/>
            <person name="Satoh K."/>
            <person name="Ito M."/>
            <person name="Krulwich T.A."/>
        </authorList>
    </citation>
    <scope>NUCLEOTIDE SEQUENCE [LARGE SCALE GENOMIC DNA]</scope>
    <source>
        <strain evidence="1 3">AV1934</strain>
    </source>
</reference>
<dbReference type="eggNOG" id="ENOG5030D3Q">
    <property type="taxonomic scope" value="Bacteria"/>
</dbReference>
<proteinExistence type="predicted"/>
<comment type="caution">
    <text evidence="1">The sequence shown here is derived from an EMBL/GenBank/DDBJ whole genome shotgun (WGS) entry which is preliminary data.</text>
</comment>
<dbReference type="RefSeq" id="WP_003323959.1">
    <property type="nucleotide sequence ID" value="NZ_ALPT02000011.1"/>
</dbReference>
<dbReference type="Proteomes" id="UP000002754">
    <property type="component" value="Unassembled WGS sequence"/>
</dbReference>
<dbReference type="STRING" id="1218173.BALCAV_0204540"/>
<dbReference type="OrthoDB" id="2474144at2"/>
<gene>
    <name evidence="2" type="ORF">AJ85_04185</name>
    <name evidence="1" type="ORF">BALCAV_0204540</name>
</gene>
<protein>
    <submittedName>
        <fullName evidence="1">Uncharacterized protein</fullName>
    </submittedName>
</protein>
<evidence type="ECO:0000313" key="4">
    <source>
        <dbReference type="Proteomes" id="UP000297014"/>
    </source>
</evidence>
<dbReference type="AlphaFoldDB" id="A0A094XHV1"/>
<sequence length="167" mass="19033">MFKSKNVLFILFVLLIASAGAFFYMANRPPLIATPSLPIHLDGKQVQIVSVGNQSRIGNIRFVEVLINDNEIPLGVKIQQSNVKRGFLTNDVLVDSDEGHVFIPIAEAQIPRNTNPKKQLEEMYTGQVEESEVDTYAIHIVHNDNIREVVIKYRHFASELEKRIRFF</sequence>
<dbReference type="EMBL" id="ALPT02000011">
    <property type="protein sequence ID" value="KGA98355.1"/>
    <property type="molecule type" value="Genomic_DNA"/>
</dbReference>
<organism evidence="1 3">
    <name type="scientific">Alkalihalobacillus alcalophilus ATCC 27647 = CGMCC 1.3604</name>
    <dbReference type="NCBI Taxonomy" id="1218173"/>
    <lineage>
        <taxon>Bacteria</taxon>
        <taxon>Bacillati</taxon>
        <taxon>Bacillota</taxon>
        <taxon>Bacilli</taxon>
        <taxon>Bacillales</taxon>
        <taxon>Bacillaceae</taxon>
        <taxon>Alkalihalobacillus</taxon>
    </lineage>
</organism>
<evidence type="ECO:0000313" key="3">
    <source>
        <dbReference type="Proteomes" id="UP000002754"/>
    </source>
</evidence>
<dbReference type="EMBL" id="JALP01000061">
    <property type="protein sequence ID" value="THG91635.1"/>
    <property type="molecule type" value="Genomic_DNA"/>
</dbReference>
<evidence type="ECO:0000313" key="1">
    <source>
        <dbReference type="EMBL" id="KGA98355.1"/>
    </source>
</evidence>
<name>A0A094XHV1_ALKAL</name>
<evidence type="ECO:0000313" key="2">
    <source>
        <dbReference type="EMBL" id="THG91635.1"/>
    </source>
</evidence>
<reference evidence="2 4" key="2">
    <citation type="submission" date="2014-01" db="EMBL/GenBank/DDBJ databases">
        <title>Draft genome sequencing of Bacillus alcalophilus CGMCC 1.3604.</title>
        <authorList>
            <person name="Yang J."/>
            <person name="Diao L."/>
            <person name="Yang S."/>
        </authorList>
    </citation>
    <scope>NUCLEOTIDE SEQUENCE [LARGE SCALE GENOMIC DNA]</scope>
    <source>
        <strain evidence="2 4">CGMCC 1.3604</strain>
    </source>
</reference>
<keyword evidence="3" id="KW-1185">Reference proteome</keyword>
<dbReference type="Proteomes" id="UP000297014">
    <property type="component" value="Unassembled WGS sequence"/>
</dbReference>